<gene>
    <name evidence="1" type="ORF">MRATA1EN22A_LOCUS13324</name>
</gene>
<dbReference type="Proteomes" id="UP001162501">
    <property type="component" value="Chromosome 23"/>
</dbReference>
<organism evidence="1 2">
    <name type="scientific">Rangifer tarandus platyrhynchus</name>
    <name type="common">Svalbard reindeer</name>
    <dbReference type="NCBI Taxonomy" id="3082113"/>
    <lineage>
        <taxon>Eukaryota</taxon>
        <taxon>Metazoa</taxon>
        <taxon>Chordata</taxon>
        <taxon>Craniata</taxon>
        <taxon>Vertebrata</taxon>
        <taxon>Euteleostomi</taxon>
        <taxon>Mammalia</taxon>
        <taxon>Eutheria</taxon>
        <taxon>Laurasiatheria</taxon>
        <taxon>Artiodactyla</taxon>
        <taxon>Ruminantia</taxon>
        <taxon>Pecora</taxon>
        <taxon>Cervidae</taxon>
        <taxon>Odocoileinae</taxon>
        <taxon>Rangifer</taxon>
    </lineage>
</organism>
<feature type="non-terminal residue" evidence="1">
    <location>
        <position position="83"/>
    </location>
</feature>
<evidence type="ECO:0000313" key="1">
    <source>
        <dbReference type="EMBL" id="CAN0185470.1"/>
    </source>
</evidence>
<name>A0AC59Z315_RANTA</name>
<evidence type="ECO:0000313" key="2">
    <source>
        <dbReference type="Proteomes" id="UP001162501"/>
    </source>
</evidence>
<reference evidence="1" key="2">
    <citation type="submission" date="2025-03" db="EMBL/GenBank/DDBJ databases">
        <authorList>
            <consortium name="ELIXIR-Norway"/>
            <consortium name="Elixir Norway"/>
        </authorList>
    </citation>
    <scope>NUCLEOTIDE SEQUENCE</scope>
</reference>
<protein>
    <submittedName>
        <fullName evidence="1">Uncharacterized protein</fullName>
    </submittedName>
</protein>
<feature type="non-terminal residue" evidence="1">
    <location>
        <position position="1"/>
    </location>
</feature>
<reference evidence="1" key="1">
    <citation type="submission" date="2023-05" db="EMBL/GenBank/DDBJ databases">
        <authorList>
            <consortium name="ELIXIR-Norway"/>
        </authorList>
    </citation>
    <scope>NUCLEOTIDE SEQUENCE</scope>
</reference>
<accession>A0AC59Z315</accession>
<dbReference type="EMBL" id="OX596107">
    <property type="protein sequence ID" value="CAN0185470.1"/>
    <property type="molecule type" value="Genomic_DNA"/>
</dbReference>
<proteinExistence type="predicted"/>
<sequence>ERSSDPRTPKSIPPSFSGSAAPGARAATATGNTRTRRALGFRSRGRSAPPSVPPHLLLTPPPTHLRRLLCSLHSARGPAPPRP</sequence>